<feature type="domain" description="ATP-grasp" evidence="4">
    <location>
        <begin position="105"/>
        <end position="316"/>
    </location>
</feature>
<dbReference type="PROSITE" id="PS50975">
    <property type="entry name" value="ATP_GRASP"/>
    <property type="match status" value="1"/>
</dbReference>
<dbReference type="Proteomes" id="UP001379533">
    <property type="component" value="Chromosome"/>
</dbReference>
<evidence type="ECO:0000256" key="3">
    <source>
        <dbReference type="PROSITE-ProRule" id="PRU00409"/>
    </source>
</evidence>
<organism evidence="5 6">
    <name type="scientific">Pendulispora brunnea</name>
    <dbReference type="NCBI Taxonomy" id="2905690"/>
    <lineage>
        <taxon>Bacteria</taxon>
        <taxon>Pseudomonadati</taxon>
        <taxon>Myxococcota</taxon>
        <taxon>Myxococcia</taxon>
        <taxon>Myxococcales</taxon>
        <taxon>Sorangiineae</taxon>
        <taxon>Pendulisporaceae</taxon>
        <taxon>Pendulispora</taxon>
    </lineage>
</organism>
<dbReference type="PANTHER" id="PTHR23132:SF26">
    <property type="entry name" value="BLR7451 PROTEIN"/>
    <property type="match status" value="1"/>
</dbReference>
<dbReference type="EMBL" id="CP089982">
    <property type="protein sequence ID" value="WXA93368.1"/>
    <property type="molecule type" value="Genomic_DNA"/>
</dbReference>
<keyword evidence="2" id="KW-0436">Ligase</keyword>
<comment type="similarity">
    <text evidence="1">Belongs to the D-alanine--D-alanine ligase family.</text>
</comment>
<evidence type="ECO:0000313" key="6">
    <source>
        <dbReference type="Proteomes" id="UP001379533"/>
    </source>
</evidence>
<keyword evidence="6" id="KW-1185">Reference proteome</keyword>
<sequence length="326" mass="36212">MRITVLTYLEKKGDTAYDPVADQVANALRAEKHTVKVFAVHGDIVALVEGLREQRPTLVFNLMEAFGGNLCGEIGVAGALQLLSLRHTGGGPGEFYLQQDKALTKELLAFHGVPFPNYAVFRKDHYPDTSGRLRMPLIVKPLRMDASIGIESNSLVRSATQMMKRIVAIHEKVKDAALVEEYIEGREFYVGVLGNRKPIALPPIEMDFSGLPAGMPRVLGRRAKWVKSSPEYKGTRSKIAEIPNETKLQLQRVAIDAYRALRVRDYGRIDLRLTPAGEVYVIEVNASCYLEKSSEFATAAQAAGIRYVNLVNAIAKLALARFRRPY</sequence>
<proteinExistence type="inferred from homology"/>
<keyword evidence="3" id="KW-0067">ATP-binding</keyword>
<evidence type="ECO:0000256" key="1">
    <source>
        <dbReference type="ARBA" id="ARBA00010871"/>
    </source>
</evidence>
<dbReference type="InterPro" id="IPR011095">
    <property type="entry name" value="Dala_Dala_lig_C"/>
</dbReference>
<protein>
    <submittedName>
        <fullName evidence="5">ATP-grasp domain-containing protein</fullName>
    </submittedName>
</protein>
<dbReference type="Pfam" id="PF07478">
    <property type="entry name" value="Dala_Dala_lig_C"/>
    <property type="match status" value="1"/>
</dbReference>
<dbReference type="RefSeq" id="WP_394843968.1">
    <property type="nucleotide sequence ID" value="NZ_CP089982.1"/>
</dbReference>
<dbReference type="Gene3D" id="3.30.1490.20">
    <property type="entry name" value="ATP-grasp fold, A domain"/>
    <property type="match status" value="1"/>
</dbReference>
<dbReference type="Gene3D" id="3.30.470.20">
    <property type="entry name" value="ATP-grasp fold, B domain"/>
    <property type="match status" value="1"/>
</dbReference>
<dbReference type="SUPFAM" id="SSF56059">
    <property type="entry name" value="Glutathione synthetase ATP-binding domain-like"/>
    <property type="match status" value="1"/>
</dbReference>
<reference evidence="5 6" key="1">
    <citation type="submission" date="2021-12" db="EMBL/GenBank/DDBJ databases">
        <title>Discovery of the Pendulisporaceae a myxobacterial family with distinct sporulation behavior and unique specialized metabolism.</title>
        <authorList>
            <person name="Garcia R."/>
            <person name="Popoff A."/>
            <person name="Bader C.D."/>
            <person name="Loehr J."/>
            <person name="Walesch S."/>
            <person name="Walt C."/>
            <person name="Boldt J."/>
            <person name="Bunk B."/>
            <person name="Haeckl F.J.F.P.J."/>
            <person name="Gunesch A.P."/>
            <person name="Birkelbach J."/>
            <person name="Nuebel U."/>
            <person name="Pietschmann T."/>
            <person name="Bach T."/>
            <person name="Mueller R."/>
        </authorList>
    </citation>
    <scope>NUCLEOTIDE SEQUENCE [LARGE SCALE GENOMIC DNA]</scope>
    <source>
        <strain evidence="5 6">MSr12523</strain>
    </source>
</reference>
<keyword evidence="3" id="KW-0547">Nucleotide-binding</keyword>
<evidence type="ECO:0000259" key="4">
    <source>
        <dbReference type="PROSITE" id="PS50975"/>
    </source>
</evidence>
<gene>
    <name evidence="5" type="ORF">LZC95_43805</name>
</gene>
<dbReference type="InterPro" id="IPR011761">
    <property type="entry name" value="ATP-grasp"/>
</dbReference>
<name>A0ABZ2K7N3_9BACT</name>
<accession>A0ABZ2K7N3</accession>
<dbReference type="PANTHER" id="PTHR23132">
    <property type="entry name" value="D-ALANINE--D-ALANINE LIGASE"/>
    <property type="match status" value="1"/>
</dbReference>
<evidence type="ECO:0000313" key="5">
    <source>
        <dbReference type="EMBL" id="WXA93368.1"/>
    </source>
</evidence>
<evidence type="ECO:0000256" key="2">
    <source>
        <dbReference type="ARBA" id="ARBA00022598"/>
    </source>
</evidence>
<dbReference type="InterPro" id="IPR013815">
    <property type="entry name" value="ATP_grasp_subdomain_1"/>
</dbReference>